<keyword evidence="5" id="KW-0812">Transmembrane</keyword>
<keyword evidence="7" id="KW-1133">Transmembrane helix</keyword>
<comment type="similarity">
    <text evidence="2 10">Belongs to the glycosyltransferase 31 family.</text>
</comment>
<evidence type="ECO:0000313" key="12">
    <source>
        <dbReference type="Proteomes" id="UP001519460"/>
    </source>
</evidence>
<dbReference type="Gene3D" id="3.90.550.50">
    <property type="match status" value="1"/>
</dbReference>
<evidence type="ECO:0000256" key="7">
    <source>
        <dbReference type="ARBA" id="ARBA00022989"/>
    </source>
</evidence>
<keyword evidence="4" id="KW-0808">Transferase</keyword>
<dbReference type="Pfam" id="PF01762">
    <property type="entry name" value="Galactosyl_T"/>
    <property type="match status" value="1"/>
</dbReference>
<dbReference type="PANTHER" id="PTHR11214">
    <property type="entry name" value="BETA-1,3-N-ACETYLGLUCOSAMINYLTRANSFERASE"/>
    <property type="match status" value="1"/>
</dbReference>
<comment type="subcellular location">
    <subcellularLocation>
        <location evidence="1 10">Golgi apparatus membrane</location>
        <topology evidence="1 10">Single-pass type II membrane protein</topology>
    </subcellularLocation>
</comment>
<name>A0ABD0LB77_9CAEN</name>
<keyword evidence="9" id="KW-0472">Membrane</keyword>
<dbReference type="EMBL" id="JACVVK020000066">
    <property type="protein sequence ID" value="KAK7496575.1"/>
    <property type="molecule type" value="Genomic_DNA"/>
</dbReference>
<evidence type="ECO:0000256" key="1">
    <source>
        <dbReference type="ARBA" id="ARBA00004323"/>
    </source>
</evidence>
<keyword evidence="6" id="KW-0735">Signal-anchor</keyword>
<proteinExistence type="inferred from homology"/>
<evidence type="ECO:0000256" key="10">
    <source>
        <dbReference type="RuleBase" id="RU363063"/>
    </source>
</evidence>
<reference evidence="11 12" key="1">
    <citation type="journal article" date="2023" name="Sci. Data">
        <title>Genome assembly of the Korean intertidal mud-creeper Batillaria attramentaria.</title>
        <authorList>
            <person name="Patra A.K."/>
            <person name="Ho P.T."/>
            <person name="Jun S."/>
            <person name="Lee S.J."/>
            <person name="Kim Y."/>
            <person name="Won Y.J."/>
        </authorList>
    </citation>
    <scope>NUCLEOTIDE SEQUENCE [LARGE SCALE GENOMIC DNA]</scope>
    <source>
        <strain evidence="11">Wonlab-2016</strain>
    </source>
</reference>
<dbReference type="EC" id="2.4.1.-" evidence="10"/>
<sequence>MCSSCTSAMAAVTFCLRHAINHYDGGSSSVDTALSVMELHPLAKVGPCLLAFFCLVLMPPAYYWFTSGIQTPEIVLVDLQGVEVPAVYKRAVRNPDGSVELTINIPAAADVIQRLMSHQEMLRQNLTLIQKNATSVGAEGQMSRTYYPVTVEAPYVINSPDVCRDVDPLHVLVVVHTATGNFQRRRLIRETWANRHVLTSRNLRVVFVLGLTVKNDTQIMIENEQIVYGDIVQGSFHDTYHNLTHKGVLAYRWIQQYCQHAQLIVKVDDDVFVNPFILYERYFPIYSRATRTIVCHVRPRNTSPIQRGEKKKWHVEEWQFRGYKNYPFEYCNGYMVLITPDIIRPMYRAAFATPFFWVDDVYLYGMLPARVGNVHHVDIKHNMTLHAKSGLKCYRSLNCSLLASGAYDENTMVALWQTAIWQVSLTMKTQLNNAYLIT</sequence>
<accession>A0ABD0LB77</accession>
<dbReference type="InterPro" id="IPR002659">
    <property type="entry name" value="Glyco_trans_31"/>
</dbReference>
<keyword evidence="3 10" id="KW-0328">Glycosyltransferase</keyword>
<evidence type="ECO:0000256" key="9">
    <source>
        <dbReference type="ARBA" id="ARBA00023136"/>
    </source>
</evidence>
<dbReference type="GO" id="GO:0016757">
    <property type="term" value="F:glycosyltransferase activity"/>
    <property type="evidence" value="ECO:0007669"/>
    <property type="project" value="UniProtKB-KW"/>
</dbReference>
<dbReference type="PANTHER" id="PTHR11214:SF364">
    <property type="entry name" value="HEXOSYLTRANSFERASE"/>
    <property type="match status" value="1"/>
</dbReference>
<organism evidence="11 12">
    <name type="scientific">Batillaria attramentaria</name>
    <dbReference type="NCBI Taxonomy" id="370345"/>
    <lineage>
        <taxon>Eukaryota</taxon>
        <taxon>Metazoa</taxon>
        <taxon>Spiralia</taxon>
        <taxon>Lophotrochozoa</taxon>
        <taxon>Mollusca</taxon>
        <taxon>Gastropoda</taxon>
        <taxon>Caenogastropoda</taxon>
        <taxon>Sorbeoconcha</taxon>
        <taxon>Cerithioidea</taxon>
        <taxon>Batillariidae</taxon>
        <taxon>Batillaria</taxon>
    </lineage>
</organism>
<dbReference type="AlphaFoldDB" id="A0ABD0LB77"/>
<evidence type="ECO:0000256" key="4">
    <source>
        <dbReference type="ARBA" id="ARBA00022679"/>
    </source>
</evidence>
<evidence type="ECO:0000256" key="3">
    <source>
        <dbReference type="ARBA" id="ARBA00022676"/>
    </source>
</evidence>
<evidence type="ECO:0000256" key="5">
    <source>
        <dbReference type="ARBA" id="ARBA00022692"/>
    </source>
</evidence>
<evidence type="ECO:0000256" key="8">
    <source>
        <dbReference type="ARBA" id="ARBA00023034"/>
    </source>
</evidence>
<gene>
    <name evidence="11" type="ORF">BaRGS_00012227</name>
</gene>
<evidence type="ECO:0000313" key="11">
    <source>
        <dbReference type="EMBL" id="KAK7496575.1"/>
    </source>
</evidence>
<dbReference type="Proteomes" id="UP001519460">
    <property type="component" value="Unassembled WGS sequence"/>
</dbReference>
<dbReference type="GO" id="GO:0000139">
    <property type="term" value="C:Golgi membrane"/>
    <property type="evidence" value="ECO:0007669"/>
    <property type="project" value="UniProtKB-SubCell"/>
</dbReference>
<evidence type="ECO:0000256" key="2">
    <source>
        <dbReference type="ARBA" id="ARBA00008661"/>
    </source>
</evidence>
<keyword evidence="8 10" id="KW-0333">Golgi apparatus</keyword>
<evidence type="ECO:0000256" key="6">
    <source>
        <dbReference type="ARBA" id="ARBA00022968"/>
    </source>
</evidence>
<protein>
    <recommendedName>
        <fullName evidence="10">Hexosyltransferase</fullName>
        <ecNumber evidence="10">2.4.1.-</ecNumber>
    </recommendedName>
</protein>
<keyword evidence="12" id="KW-1185">Reference proteome</keyword>
<comment type="caution">
    <text evidence="11">The sequence shown here is derived from an EMBL/GenBank/DDBJ whole genome shotgun (WGS) entry which is preliminary data.</text>
</comment>